<name>Q7U6J2_PARMW</name>
<dbReference type="Proteomes" id="UP000001422">
    <property type="component" value="Chromosome"/>
</dbReference>
<dbReference type="STRING" id="84588.SYNW1346"/>
<dbReference type="PANTHER" id="PTHR30349:SF41">
    <property type="entry name" value="INTEGRASE_RECOMBINASE PROTEIN MJ0367-RELATED"/>
    <property type="match status" value="1"/>
</dbReference>
<dbReference type="HOGENOM" id="CLU_027562_29_2_3"/>
<dbReference type="Pfam" id="PF00589">
    <property type="entry name" value="Phage_integrase"/>
    <property type="match status" value="1"/>
</dbReference>
<proteinExistence type="inferred from homology"/>
<evidence type="ECO:0000259" key="4">
    <source>
        <dbReference type="PROSITE" id="PS51898"/>
    </source>
</evidence>
<dbReference type="GO" id="GO:0006310">
    <property type="term" value="P:DNA recombination"/>
    <property type="evidence" value="ECO:0007669"/>
    <property type="project" value="UniProtKB-KW"/>
</dbReference>
<reference evidence="5 6" key="1">
    <citation type="journal article" date="2003" name="Nature">
        <title>The genome of a motile marine Synechococcus.</title>
        <authorList>
            <person name="Palenik B."/>
            <person name="Brahamsha B."/>
            <person name="Larimer F."/>
            <person name="Land M."/>
            <person name="Hauser L."/>
            <person name="Chain P."/>
            <person name="Lamerdin J."/>
            <person name="Regala W."/>
            <person name="Allen E.A."/>
            <person name="McCarren J."/>
            <person name="Paulsen I."/>
            <person name="Dufresne A."/>
            <person name="Partensky F."/>
            <person name="Webb E."/>
            <person name="Waterbury J."/>
        </authorList>
    </citation>
    <scope>NUCLEOTIDE SEQUENCE [LARGE SCALE GENOMIC DNA]</scope>
    <source>
        <strain evidence="5 6">WH8102</strain>
    </source>
</reference>
<accession>Q7U6J2</accession>
<gene>
    <name evidence="5" type="ordered locus">SYNW1346</name>
</gene>
<dbReference type="PROSITE" id="PS51898">
    <property type="entry name" value="TYR_RECOMBINASE"/>
    <property type="match status" value="1"/>
</dbReference>
<protein>
    <submittedName>
        <fullName evidence="5">Phage integrase family</fullName>
    </submittedName>
</protein>
<evidence type="ECO:0000256" key="2">
    <source>
        <dbReference type="ARBA" id="ARBA00023125"/>
    </source>
</evidence>
<dbReference type="InterPro" id="IPR002104">
    <property type="entry name" value="Integrase_catalytic"/>
</dbReference>
<dbReference type="KEGG" id="syw:SYNW1346"/>
<dbReference type="GO" id="GO:0015074">
    <property type="term" value="P:DNA integration"/>
    <property type="evidence" value="ECO:0007669"/>
    <property type="project" value="InterPro"/>
</dbReference>
<dbReference type="eggNOG" id="COG0582">
    <property type="taxonomic scope" value="Bacteria"/>
</dbReference>
<dbReference type="InterPro" id="IPR011010">
    <property type="entry name" value="DNA_brk_join_enz"/>
</dbReference>
<dbReference type="InterPro" id="IPR050090">
    <property type="entry name" value="Tyrosine_recombinase_XerCD"/>
</dbReference>
<evidence type="ECO:0000313" key="5">
    <source>
        <dbReference type="EMBL" id="CAE07861.1"/>
    </source>
</evidence>
<feature type="domain" description="Tyr recombinase" evidence="4">
    <location>
        <begin position="7"/>
        <end position="183"/>
    </location>
</feature>
<dbReference type="SUPFAM" id="SSF56349">
    <property type="entry name" value="DNA breaking-rejoining enzymes"/>
    <property type="match status" value="1"/>
</dbReference>
<sequence length="186" mass="20482">MKINRFGKAEVLSTAELDLLLSVLPENHRVLATLLRRTAARVSEGLQLKWQYVGKTEIIFAAPTTKGKKRTRTVPIHPDLADQLSSWRQVVAPLNGPDNWVFPGRNPGEHLTRRGFDHALRKAAGEIGMQGISTHTFRRSFLTAASQNGIPLRNIQSISGHSSLTMLSNYLDVSESAKNDCVMAGA</sequence>
<dbReference type="AlphaFoldDB" id="Q7U6J2"/>
<dbReference type="GO" id="GO:0003677">
    <property type="term" value="F:DNA binding"/>
    <property type="evidence" value="ECO:0007669"/>
    <property type="project" value="UniProtKB-KW"/>
</dbReference>
<dbReference type="Gene3D" id="1.10.443.10">
    <property type="entry name" value="Intergrase catalytic core"/>
    <property type="match status" value="1"/>
</dbReference>
<dbReference type="EMBL" id="BX569692">
    <property type="protein sequence ID" value="CAE07861.1"/>
    <property type="molecule type" value="Genomic_DNA"/>
</dbReference>
<dbReference type="RefSeq" id="WP_011128210.1">
    <property type="nucleotide sequence ID" value="NC_005070.1"/>
</dbReference>
<evidence type="ECO:0000313" key="6">
    <source>
        <dbReference type="Proteomes" id="UP000001422"/>
    </source>
</evidence>
<keyword evidence="3" id="KW-0233">DNA recombination</keyword>
<organism evidence="5 6">
    <name type="scientific">Parasynechococcus marenigrum (strain WH8102)</name>
    <dbReference type="NCBI Taxonomy" id="84588"/>
    <lineage>
        <taxon>Bacteria</taxon>
        <taxon>Bacillati</taxon>
        <taxon>Cyanobacteriota</taxon>
        <taxon>Cyanophyceae</taxon>
        <taxon>Synechococcales</taxon>
        <taxon>Prochlorococcaceae</taxon>
        <taxon>Parasynechococcus</taxon>
        <taxon>Parasynechococcus marenigrum</taxon>
    </lineage>
</organism>
<evidence type="ECO:0000256" key="1">
    <source>
        <dbReference type="ARBA" id="ARBA00008857"/>
    </source>
</evidence>
<keyword evidence="2" id="KW-0238">DNA-binding</keyword>
<evidence type="ECO:0000256" key="3">
    <source>
        <dbReference type="ARBA" id="ARBA00023172"/>
    </source>
</evidence>
<dbReference type="CDD" id="cd00397">
    <property type="entry name" value="DNA_BRE_C"/>
    <property type="match status" value="1"/>
</dbReference>
<keyword evidence="6" id="KW-1185">Reference proteome</keyword>
<dbReference type="InterPro" id="IPR013762">
    <property type="entry name" value="Integrase-like_cat_sf"/>
</dbReference>
<dbReference type="PANTHER" id="PTHR30349">
    <property type="entry name" value="PHAGE INTEGRASE-RELATED"/>
    <property type="match status" value="1"/>
</dbReference>
<comment type="similarity">
    <text evidence="1">Belongs to the 'phage' integrase family.</text>
</comment>